<evidence type="ECO:0000313" key="2">
    <source>
        <dbReference type="EMBL" id="NMO96707.1"/>
    </source>
</evidence>
<accession>A0A848M6U9</accession>
<name>A0A848M6U9_PAELE</name>
<sequence length="61" mass="6917">MTKVINIALLGAILYLLYLGYFIFFDKPASLAGIASLYIKMGYAYLALFIILILKINIKRK</sequence>
<gene>
    <name evidence="2" type="ORF">HII30_13085</name>
</gene>
<dbReference type="Proteomes" id="UP000565468">
    <property type="component" value="Unassembled WGS sequence"/>
</dbReference>
<organism evidence="2 3">
    <name type="scientific">Paenibacillus lemnae</name>
    <dbReference type="NCBI Taxonomy" id="1330551"/>
    <lineage>
        <taxon>Bacteria</taxon>
        <taxon>Bacillati</taxon>
        <taxon>Bacillota</taxon>
        <taxon>Bacilli</taxon>
        <taxon>Bacillales</taxon>
        <taxon>Paenibacillaceae</taxon>
        <taxon>Paenibacillus</taxon>
    </lineage>
</organism>
<keyword evidence="1" id="KW-0472">Membrane</keyword>
<reference evidence="2 3" key="1">
    <citation type="submission" date="2020-04" db="EMBL/GenBank/DDBJ databases">
        <title>Paenibacillus algicola sp. nov., a novel marine bacterium producing alginate lyase.</title>
        <authorList>
            <person name="Huang H."/>
        </authorList>
    </citation>
    <scope>NUCLEOTIDE SEQUENCE [LARGE SCALE GENOMIC DNA]</scope>
    <source>
        <strain evidence="2 3">L7-75</strain>
    </source>
</reference>
<protein>
    <submittedName>
        <fullName evidence="2">Uncharacterized protein</fullName>
    </submittedName>
</protein>
<evidence type="ECO:0000256" key="1">
    <source>
        <dbReference type="SAM" id="Phobius"/>
    </source>
</evidence>
<dbReference type="AlphaFoldDB" id="A0A848M6U9"/>
<dbReference type="EMBL" id="JABBPN010000011">
    <property type="protein sequence ID" value="NMO96707.1"/>
    <property type="molecule type" value="Genomic_DNA"/>
</dbReference>
<keyword evidence="1" id="KW-0812">Transmembrane</keyword>
<feature type="transmembrane region" description="Helical" evidence="1">
    <location>
        <begin position="7"/>
        <end position="25"/>
    </location>
</feature>
<keyword evidence="1" id="KW-1133">Transmembrane helix</keyword>
<keyword evidence="3" id="KW-1185">Reference proteome</keyword>
<dbReference type="RefSeq" id="WP_169505492.1">
    <property type="nucleotide sequence ID" value="NZ_JABBPN010000011.1"/>
</dbReference>
<feature type="transmembrane region" description="Helical" evidence="1">
    <location>
        <begin position="31"/>
        <end position="54"/>
    </location>
</feature>
<evidence type="ECO:0000313" key="3">
    <source>
        <dbReference type="Proteomes" id="UP000565468"/>
    </source>
</evidence>
<comment type="caution">
    <text evidence="2">The sequence shown here is derived from an EMBL/GenBank/DDBJ whole genome shotgun (WGS) entry which is preliminary data.</text>
</comment>
<proteinExistence type="predicted"/>